<proteinExistence type="predicted"/>
<protein>
    <submittedName>
        <fullName evidence="3">BTB/POZ domain-containing protein</fullName>
    </submittedName>
</protein>
<reference evidence="1 2" key="2">
    <citation type="submission" date="2018-11" db="EMBL/GenBank/DDBJ databases">
        <authorList>
            <consortium name="Pathogen Informatics"/>
        </authorList>
    </citation>
    <scope>NUCLEOTIDE SEQUENCE [LARGE SCALE GENOMIC DNA]</scope>
</reference>
<gene>
    <name evidence="1" type="ORF">TCNE_LOCUS557</name>
</gene>
<dbReference type="WBParaSite" id="TCNE_0000055601-mRNA-1">
    <property type="protein sequence ID" value="TCNE_0000055601-mRNA-1"/>
    <property type="gene ID" value="TCNE_0000055601"/>
</dbReference>
<accession>A0A183TWD7</accession>
<sequence length="108" mass="11745">MEAESTLRFLLPKATFDRLVAIFGSTMRVFEGTAVSSGVCLKNSCIAFLALTELLEASRSEVNVNGLSKTCVLKLLDALELHPMIVAFSVLKWAGTHSLPEGPSFRNE</sequence>
<dbReference type="EMBL" id="UYWY01000271">
    <property type="protein sequence ID" value="VDM24442.1"/>
    <property type="molecule type" value="Genomic_DNA"/>
</dbReference>
<reference evidence="3" key="1">
    <citation type="submission" date="2016-06" db="UniProtKB">
        <authorList>
            <consortium name="WormBaseParasite"/>
        </authorList>
    </citation>
    <scope>IDENTIFICATION</scope>
</reference>
<name>A0A183TWD7_TOXCA</name>
<dbReference type="AlphaFoldDB" id="A0A183TWD7"/>
<evidence type="ECO:0000313" key="1">
    <source>
        <dbReference type="EMBL" id="VDM24442.1"/>
    </source>
</evidence>
<organism evidence="2 3">
    <name type="scientific">Toxocara canis</name>
    <name type="common">Canine roundworm</name>
    <dbReference type="NCBI Taxonomy" id="6265"/>
    <lineage>
        <taxon>Eukaryota</taxon>
        <taxon>Metazoa</taxon>
        <taxon>Ecdysozoa</taxon>
        <taxon>Nematoda</taxon>
        <taxon>Chromadorea</taxon>
        <taxon>Rhabditida</taxon>
        <taxon>Spirurina</taxon>
        <taxon>Ascaridomorpha</taxon>
        <taxon>Ascaridoidea</taxon>
        <taxon>Toxocaridae</taxon>
        <taxon>Toxocara</taxon>
    </lineage>
</organism>
<evidence type="ECO:0000313" key="3">
    <source>
        <dbReference type="WBParaSite" id="TCNE_0000055601-mRNA-1"/>
    </source>
</evidence>
<dbReference type="Proteomes" id="UP000050794">
    <property type="component" value="Unassembled WGS sequence"/>
</dbReference>
<keyword evidence="2" id="KW-1185">Reference proteome</keyword>
<evidence type="ECO:0000313" key="2">
    <source>
        <dbReference type="Proteomes" id="UP000050794"/>
    </source>
</evidence>